<comment type="caution">
    <text evidence="2">The sequence shown here is derived from an EMBL/GenBank/DDBJ whole genome shotgun (WGS) entry which is preliminary data.</text>
</comment>
<evidence type="ECO:0000313" key="3">
    <source>
        <dbReference type="Proteomes" id="UP001159363"/>
    </source>
</evidence>
<name>A0ABQ9GRL5_9NEOP</name>
<feature type="region of interest" description="Disordered" evidence="1">
    <location>
        <begin position="41"/>
        <end position="90"/>
    </location>
</feature>
<dbReference type="Proteomes" id="UP001159363">
    <property type="component" value="Chromosome 9"/>
</dbReference>
<evidence type="ECO:0000313" key="2">
    <source>
        <dbReference type="EMBL" id="KAJ8874650.1"/>
    </source>
</evidence>
<protein>
    <submittedName>
        <fullName evidence="2">Uncharacterized protein</fullName>
    </submittedName>
</protein>
<proteinExistence type="predicted"/>
<reference evidence="2 3" key="1">
    <citation type="submission" date="2023-02" db="EMBL/GenBank/DDBJ databases">
        <title>LHISI_Scaffold_Assembly.</title>
        <authorList>
            <person name="Stuart O.P."/>
            <person name="Cleave R."/>
            <person name="Magrath M.J.L."/>
            <person name="Mikheyev A.S."/>
        </authorList>
    </citation>
    <scope>NUCLEOTIDE SEQUENCE [LARGE SCALE GENOMIC DNA]</scope>
    <source>
        <strain evidence="2">Daus_M_001</strain>
        <tissue evidence="2">Leg muscle</tissue>
    </source>
</reference>
<dbReference type="EMBL" id="JARBHB010000010">
    <property type="protein sequence ID" value="KAJ8874650.1"/>
    <property type="molecule type" value="Genomic_DNA"/>
</dbReference>
<keyword evidence="3" id="KW-1185">Reference proteome</keyword>
<feature type="compositionally biased region" description="Basic and acidic residues" evidence="1">
    <location>
        <begin position="41"/>
        <end position="66"/>
    </location>
</feature>
<dbReference type="PANTHER" id="PTHR10773:SF19">
    <property type="match status" value="1"/>
</dbReference>
<sequence>MTEILQLVARDYAMSLISVWLPTTSSRGQITVAFDELANEKKKSLDSGQNAEKHENDPGSDSDKKGVSASSSVKLTESSKHRMSLSSNKGVTISPVKESIERKKDTVKWKRNVLRKTNNSGKVYEMHTVSKNIPEERAIKPPCSEKRTLQCCTKFSEEERKNFFSKYWNLEYLGKQRQYIVTSKMIINSKYLYLDVGGIRSPRRHNNAVYFPINDQQVRMCKVFLRNTFAIYARQIRKHGKQKAVDRRVKEGIKQNNESITKIESHYLSVNTSRHFIEGSKSIADIHLDYVASCKENNVPFTNYVLF</sequence>
<dbReference type="PANTHER" id="PTHR10773">
    <property type="entry name" value="DNA-DIRECTED RNA POLYMERASES I, II, AND III SUBUNIT RPABC2"/>
    <property type="match status" value="1"/>
</dbReference>
<gene>
    <name evidence="2" type="ORF">PR048_025516</name>
</gene>
<accession>A0ABQ9GRL5</accession>
<evidence type="ECO:0000256" key="1">
    <source>
        <dbReference type="SAM" id="MobiDB-lite"/>
    </source>
</evidence>
<organism evidence="2 3">
    <name type="scientific">Dryococelus australis</name>
    <dbReference type="NCBI Taxonomy" id="614101"/>
    <lineage>
        <taxon>Eukaryota</taxon>
        <taxon>Metazoa</taxon>
        <taxon>Ecdysozoa</taxon>
        <taxon>Arthropoda</taxon>
        <taxon>Hexapoda</taxon>
        <taxon>Insecta</taxon>
        <taxon>Pterygota</taxon>
        <taxon>Neoptera</taxon>
        <taxon>Polyneoptera</taxon>
        <taxon>Phasmatodea</taxon>
        <taxon>Verophasmatodea</taxon>
        <taxon>Anareolatae</taxon>
        <taxon>Phasmatidae</taxon>
        <taxon>Eurycanthinae</taxon>
        <taxon>Dryococelus</taxon>
    </lineage>
</organism>